<evidence type="ECO:0000256" key="2">
    <source>
        <dbReference type="ARBA" id="ARBA00006247"/>
    </source>
</evidence>
<dbReference type="InterPro" id="IPR001261">
    <property type="entry name" value="ArgE/DapE_CS"/>
</dbReference>
<dbReference type="PANTHER" id="PTHR43808">
    <property type="entry name" value="ACETYLORNITHINE DEACETYLASE"/>
    <property type="match status" value="1"/>
</dbReference>
<protein>
    <recommendedName>
        <fullName evidence="7">Peptidase M20 dimerisation domain-containing protein</fullName>
    </recommendedName>
</protein>
<dbReference type="SUPFAM" id="SSF53187">
    <property type="entry name" value="Zn-dependent exopeptidases"/>
    <property type="match status" value="1"/>
</dbReference>
<sequence>MLQTFHLNLEKVRNLSEVYIFFNAVISQICIMKKAVIAGVTGTIALSTGFYLYHTMGKKERMVDMDFDITKFHFREPNEITELDRKIVELARDYAPQAIELIHDLIKIPADHYEEDPLCGTTNHETSRLEYLKQYIIDKRAVDNAEDVFYDEFGNLVWTIRDSEDTTPLDDLKVIYFDGHSDTVKPFPDNWHSVLGEGIDPFNGLTDITKVNEENMRKELKYLPPKDKWDHLLFGCGSVDQIQGLVSQVFATKILLETCNLGSLRGIKIVSIATVAEEENVGGGPMYYLRHQSGLQPNQIPDCVVLTNATGDIDLGPCGIYIGHRGQCQIEVEVIGHSCNGAIPNVGVNPLEYGSLIIAEASQQARNGFGENKFLGKGTRTATKCCVESPSICSVPSKFTFRLDRRLTLEETAEQAIKELNELTSVQRARKAGCIVNIKIPNYTQKTHKGVAPNNEENYNTWLTHPSDPVVRSAVDTYKRVVSPNVDDLPISPENIPKKPRIHKWACATDGVGYIFKNKDLKFSVENKNWCKTQTFTYPPMFGIGAGFEQHSHKLGEYIHKDHIWAPIAVIARFPSVFLQKRHEADQK</sequence>
<keyword evidence="9" id="KW-1185">Reference proteome</keyword>
<evidence type="ECO:0000256" key="1">
    <source>
        <dbReference type="ARBA" id="ARBA00001947"/>
    </source>
</evidence>
<evidence type="ECO:0000313" key="8">
    <source>
        <dbReference type="EMBL" id="KAK8890420.1"/>
    </source>
</evidence>
<dbReference type="Proteomes" id="UP001470230">
    <property type="component" value="Unassembled WGS sequence"/>
</dbReference>
<reference evidence="8 9" key="1">
    <citation type="submission" date="2024-04" db="EMBL/GenBank/DDBJ databases">
        <title>Tritrichomonas musculus Genome.</title>
        <authorList>
            <person name="Alves-Ferreira E."/>
            <person name="Grigg M."/>
            <person name="Lorenzi H."/>
            <person name="Galac M."/>
        </authorList>
    </citation>
    <scope>NUCLEOTIDE SEQUENCE [LARGE SCALE GENOMIC DNA]</scope>
    <source>
        <strain evidence="8 9">EAF2021</strain>
    </source>
</reference>
<evidence type="ECO:0000256" key="5">
    <source>
        <dbReference type="ARBA" id="ARBA00022833"/>
    </source>
</evidence>
<evidence type="ECO:0000256" key="6">
    <source>
        <dbReference type="SAM" id="Phobius"/>
    </source>
</evidence>
<evidence type="ECO:0000313" key="9">
    <source>
        <dbReference type="Proteomes" id="UP001470230"/>
    </source>
</evidence>
<dbReference type="InterPro" id="IPR036264">
    <property type="entry name" value="Bact_exopeptidase_dim_dom"/>
</dbReference>
<evidence type="ECO:0000259" key="7">
    <source>
        <dbReference type="Pfam" id="PF07687"/>
    </source>
</evidence>
<keyword evidence="4" id="KW-0378">Hydrolase</keyword>
<keyword evidence="6" id="KW-1133">Transmembrane helix</keyword>
<accession>A0ABR2KKA3</accession>
<dbReference type="InterPro" id="IPR011650">
    <property type="entry name" value="Peptidase_M20_dimer"/>
</dbReference>
<name>A0ABR2KKA3_9EUKA</name>
<feature type="transmembrane region" description="Helical" evidence="6">
    <location>
        <begin position="20"/>
        <end position="53"/>
    </location>
</feature>
<keyword evidence="6" id="KW-0472">Membrane</keyword>
<dbReference type="SUPFAM" id="SSF55031">
    <property type="entry name" value="Bacterial exopeptidase dimerisation domain"/>
    <property type="match status" value="1"/>
</dbReference>
<dbReference type="InterPro" id="IPR050072">
    <property type="entry name" value="Peptidase_M20A"/>
</dbReference>
<dbReference type="EMBL" id="JAPFFF010000005">
    <property type="protein sequence ID" value="KAK8890420.1"/>
    <property type="molecule type" value="Genomic_DNA"/>
</dbReference>
<dbReference type="PROSITE" id="PS00758">
    <property type="entry name" value="ARGE_DAPE_CPG2_1"/>
    <property type="match status" value="1"/>
</dbReference>
<keyword evidence="5" id="KW-0862">Zinc</keyword>
<proteinExistence type="inferred from homology"/>
<evidence type="ECO:0000256" key="4">
    <source>
        <dbReference type="ARBA" id="ARBA00022801"/>
    </source>
</evidence>
<gene>
    <name evidence="8" type="ORF">M9Y10_035196</name>
</gene>
<comment type="cofactor">
    <cofactor evidence="1">
        <name>Zn(2+)</name>
        <dbReference type="ChEBI" id="CHEBI:29105"/>
    </cofactor>
</comment>
<dbReference type="Pfam" id="PF07687">
    <property type="entry name" value="M20_dimer"/>
    <property type="match status" value="1"/>
</dbReference>
<dbReference type="PANTHER" id="PTHR43808:SF8">
    <property type="entry name" value="PEPTIDASE M20 DIMERISATION DOMAIN-CONTAINING PROTEIN"/>
    <property type="match status" value="1"/>
</dbReference>
<comment type="similarity">
    <text evidence="2">Belongs to the peptidase M20A family.</text>
</comment>
<dbReference type="Gene3D" id="3.40.630.10">
    <property type="entry name" value="Zn peptidases"/>
    <property type="match status" value="1"/>
</dbReference>
<evidence type="ECO:0000256" key="3">
    <source>
        <dbReference type="ARBA" id="ARBA00022723"/>
    </source>
</evidence>
<organism evidence="8 9">
    <name type="scientific">Tritrichomonas musculus</name>
    <dbReference type="NCBI Taxonomy" id="1915356"/>
    <lineage>
        <taxon>Eukaryota</taxon>
        <taxon>Metamonada</taxon>
        <taxon>Parabasalia</taxon>
        <taxon>Tritrichomonadida</taxon>
        <taxon>Tritrichomonadidae</taxon>
        <taxon>Tritrichomonas</taxon>
    </lineage>
</organism>
<comment type="caution">
    <text evidence="8">The sequence shown here is derived from an EMBL/GenBank/DDBJ whole genome shotgun (WGS) entry which is preliminary data.</text>
</comment>
<keyword evidence="3" id="KW-0479">Metal-binding</keyword>
<dbReference type="Gene3D" id="3.30.70.360">
    <property type="match status" value="1"/>
</dbReference>
<keyword evidence="6" id="KW-0812">Transmembrane</keyword>
<feature type="domain" description="Peptidase M20 dimerisation" evidence="7">
    <location>
        <begin position="322"/>
        <end position="423"/>
    </location>
</feature>